<dbReference type="NCBIfam" id="NF004127">
    <property type="entry name" value="PRK05617.1"/>
    <property type="match status" value="1"/>
</dbReference>
<reference evidence="5 6" key="1">
    <citation type="submission" date="2021-02" db="EMBL/GenBank/DDBJ databases">
        <authorList>
            <person name="Vanwijnsberghe S."/>
        </authorList>
    </citation>
    <scope>NUCLEOTIDE SEQUENCE [LARGE SCALE GENOMIC DNA]</scope>
    <source>
        <strain evidence="5 6">R-69776</strain>
    </source>
</reference>
<evidence type="ECO:0000256" key="3">
    <source>
        <dbReference type="ARBA" id="ARBA00022801"/>
    </source>
</evidence>
<dbReference type="InterPro" id="IPR032259">
    <property type="entry name" value="HIBYL-CoA-H"/>
</dbReference>
<dbReference type="EC" id="3.1.2.4" evidence="2"/>
<keyword evidence="6" id="KW-1185">Reference proteome</keyword>
<evidence type="ECO:0000313" key="6">
    <source>
        <dbReference type="Proteomes" id="UP000673821"/>
    </source>
</evidence>
<dbReference type="CDD" id="cd06558">
    <property type="entry name" value="crotonase-like"/>
    <property type="match status" value="1"/>
</dbReference>
<accession>A0ABM8QYI8</accession>
<comment type="catalytic activity">
    <reaction evidence="1">
        <text>3-hydroxy-2-methylpropanoyl-CoA + H2O = 3-hydroxy-2-methylpropanoate + CoA + H(+)</text>
        <dbReference type="Rhea" id="RHEA:20888"/>
        <dbReference type="ChEBI" id="CHEBI:11805"/>
        <dbReference type="ChEBI" id="CHEBI:15377"/>
        <dbReference type="ChEBI" id="CHEBI:15378"/>
        <dbReference type="ChEBI" id="CHEBI:57287"/>
        <dbReference type="ChEBI" id="CHEBI:57340"/>
        <dbReference type="EC" id="3.1.2.4"/>
    </reaction>
</comment>
<dbReference type="PANTHER" id="PTHR43176">
    <property type="entry name" value="3-HYDROXYISOBUTYRYL-COA HYDROLASE-RELATED"/>
    <property type="match status" value="1"/>
</dbReference>
<evidence type="ECO:0000256" key="2">
    <source>
        <dbReference type="ARBA" id="ARBA00011915"/>
    </source>
</evidence>
<dbReference type="InterPro" id="IPR029045">
    <property type="entry name" value="ClpP/crotonase-like_dom_sf"/>
</dbReference>
<sequence length="371" mass="41244">MDTENRIKYEREIDFEVINRVAVVTLNRPRALNALSHEMVRRVTDVLELCRHEENIAGIVFRGAGDKAFCVGGDVRALYESVCSDRTLNEAWLQFFIDEYRLDYAIHHFEKPIVALMDGIVMGGGMGLAQGAALRIVTERTRLAMPETRIGMVPDVGATYFMRVMPLEIELYAGLTGASLTGPDAVAYGFADFCVPSTDLRNVGQYLESVDWSASLSAKNLLRDALVRTTTDPTEAPLKAHSAKIRSHFGMASSAQSIVAGLHNGEQTVWSTATHEALAKCSPCMLEVTYRALRMGRDMSLADCFRMELGIVHRTISEGDFLEGVRALIVDKDHRPRWRPASFAKLDSARVTHFLTSPWKQDQHPLAELGV</sequence>
<feature type="domain" description="Enoyl-CoA hydratase/isomerase" evidence="4">
    <location>
        <begin position="22"/>
        <end position="354"/>
    </location>
</feature>
<dbReference type="Pfam" id="PF16113">
    <property type="entry name" value="ECH_2"/>
    <property type="match status" value="1"/>
</dbReference>
<dbReference type="SUPFAM" id="SSF52096">
    <property type="entry name" value="ClpP/crotonase"/>
    <property type="match status" value="1"/>
</dbReference>
<evidence type="ECO:0000256" key="1">
    <source>
        <dbReference type="ARBA" id="ARBA00001709"/>
    </source>
</evidence>
<keyword evidence="5" id="KW-0456">Lyase</keyword>
<keyword evidence="3" id="KW-0378">Hydrolase</keyword>
<dbReference type="PANTHER" id="PTHR43176:SF3">
    <property type="entry name" value="3-HYDROXYISOBUTYRYL-COA HYDROLASE, MITOCHONDRIAL"/>
    <property type="match status" value="1"/>
</dbReference>
<dbReference type="Gene3D" id="3.90.226.10">
    <property type="entry name" value="2-enoyl-CoA Hydratase, Chain A, domain 1"/>
    <property type="match status" value="1"/>
</dbReference>
<dbReference type="InterPro" id="IPR045004">
    <property type="entry name" value="ECH_dom"/>
</dbReference>
<proteinExistence type="predicted"/>
<dbReference type="GO" id="GO:0008935">
    <property type="term" value="F:1,4-dihydroxy-2-naphthoyl-CoA synthase activity"/>
    <property type="evidence" value="ECO:0007669"/>
    <property type="project" value="UniProtKB-EC"/>
</dbReference>
<protein>
    <recommendedName>
        <fullName evidence="2">3-hydroxyisobutyryl-CoA hydrolase</fullName>
        <ecNumber evidence="2">3.1.2.4</ecNumber>
    </recommendedName>
</protein>
<dbReference type="RefSeq" id="WP_200658251.1">
    <property type="nucleotide sequence ID" value="NZ_CAJNBH010000004.1"/>
</dbReference>
<dbReference type="Proteomes" id="UP000673821">
    <property type="component" value="Unassembled WGS sequence"/>
</dbReference>
<evidence type="ECO:0000313" key="5">
    <source>
        <dbReference type="EMBL" id="CAE6723402.1"/>
    </source>
</evidence>
<name>A0ABM8QYI8_9BURK</name>
<dbReference type="EMBL" id="CAJNBH010000004">
    <property type="protein sequence ID" value="CAE6723402.1"/>
    <property type="molecule type" value="Genomic_DNA"/>
</dbReference>
<organism evidence="5 6">
    <name type="scientific">Paraburkholderia nemoris</name>
    <dbReference type="NCBI Taxonomy" id="2793076"/>
    <lineage>
        <taxon>Bacteria</taxon>
        <taxon>Pseudomonadati</taxon>
        <taxon>Pseudomonadota</taxon>
        <taxon>Betaproteobacteria</taxon>
        <taxon>Burkholderiales</taxon>
        <taxon>Burkholderiaceae</taxon>
        <taxon>Paraburkholderia</taxon>
    </lineage>
</organism>
<comment type="caution">
    <text evidence="5">The sequence shown here is derived from an EMBL/GenBank/DDBJ whole genome shotgun (WGS) entry which is preliminary data.</text>
</comment>
<evidence type="ECO:0000259" key="4">
    <source>
        <dbReference type="Pfam" id="PF16113"/>
    </source>
</evidence>
<gene>
    <name evidence="5" type="primary">menB_1</name>
    <name evidence="5" type="ORF">R69776_01641</name>
</gene>